<dbReference type="Pfam" id="PF07686">
    <property type="entry name" value="V-set"/>
    <property type="match status" value="1"/>
</dbReference>
<dbReference type="InterPro" id="IPR003599">
    <property type="entry name" value="Ig_sub"/>
</dbReference>
<dbReference type="Gene3D" id="2.60.40.10">
    <property type="entry name" value="Immunoglobulins"/>
    <property type="match status" value="1"/>
</dbReference>
<dbReference type="InterPro" id="IPR013106">
    <property type="entry name" value="Ig_V-set"/>
</dbReference>
<protein>
    <recommendedName>
        <fullName evidence="5">Ig-like domain-containing protein</fullName>
    </recommendedName>
</protein>
<sequence>VLVEVVSSVKLLAAWMLSVALVQLPYLMFWFWFFSVSTTEVDEGGESVHLQFKTTPNLPVGATVVWRRSRLGFKLITVHEYSNGESKPGAKYMDRTEMVEDPLTSGDLSLTLRRPRRRDSGTYLCTLCRGKVVLDEKRLRLEVRGKNLRLADINTVAGVGLWHVCGGDRHTAAPSLLGFVLLIVIYA</sequence>
<evidence type="ECO:0000256" key="2">
    <source>
        <dbReference type="ARBA" id="ARBA00023136"/>
    </source>
</evidence>
<dbReference type="PROSITE" id="PS50835">
    <property type="entry name" value="IG_LIKE"/>
    <property type="match status" value="1"/>
</dbReference>
<dbReference type="AlphaFoldDB" id="A0A3P9CTA9"/>
<evidence type="ECO:0000259" key="5">
    <source>
        <dbReference type="PROSITE" id="PS50835"/>
    </source>
</evidence>
<evidence type="ECO:0000256" key="1">
    <source>
        <dbReference type="ARBA" id="ARBA00004370"/>
    </source>
</evidence>
<reference evidence="6" key="1">
    <citation type="submission" date="2025-08" db="UniProtKB">
        <authorList>
            <consortium name="Ensembl"/>
        </authorList>
    </citation>
    <scope>IDENTIFICATION</scope>
</reference>
<keyword evidence="3" id="KW-0393">Immunoglobulin domain</keyword>
<name>A0A3P9CTA9_9CICH</name>
<dbReference type="InterPro" id="IPR036179">
    <property type="entry name" value="Ig-like_dom_sf"/>
</dbReference>
<proteinExistence type="predicted"/>
<dbReference type="Proteomes" id="UP000265160">
    <property type="component" value="Unplaced"/>
</dbReference>
<evidence type="ECO:0000256" key="3">
    <source>
        <dbReference type="ARBA" id="ARBA00023319"/>
    </source>
</evidence>
<keyword evidence="2 4" id="KW-0472">Membrane</keyword>
<dbReference type="SMART" id="SM00409">
    <property type="entry name" value="IG"/>
    <property type="match status" value="1"/>
</dbReference>
<dbReference type="SUPFAM" id="SSF48726">
    <property type="entry name" value="Immunoglobulin"/>
    <property type="match status" value="1"/>
</dbReference>
<dbReference type="PANTHER" id="PTHR24100">
    <property type="entry name" value="BUTYROPHILIN"/>
    <property type="match status" value="1"/>
</dbReference>
<evidence type="ECO:0000313" key="6">
    <source>
        <dbReference type="Ensembl" id="ENSMZEP00005025610.1"/>
    </source>
</evidence>
<dbReference type="InterPro" id="IPR013783">
    <property type="entry name" value="Ig-like_fold"/>
</dbReference>
<organism evidence="6 7">
    <name type="scientific">Maylandia zebra</name>
    <name type="common">zebra mbuna</name>
    <dbReference type="NCBI Taxonomy" id="106582"/>
    <lineage>
        <taxon>Eukaryota</taxon>
        <taxon>Metazoa</taxon>
        <taxon>Chordata</taxon>
        <taxon>Craniata</taxon>
        <taxon>Vertebrata</taxon>
        <taxon>Euteleostomi</taxon>
        <taxon>Actinopterygii</taxon>
        <taxon>Neopterygii</taxon>
        <taxon>Teleostei</taxon>
        <taxon>Neoteleostei</taxon>
        <taxon>Acanthomorphata</taxon>
        <taxon>Ovalentaria</taxon>
        <taxon>Cichlomorphae</taxon>
        <taxon>Cichliformes</taxon>
        <taxon>Cichlidae</taxon>
        <taxon>African cichlids</taxon>
        <taxon>Pseudocrenilabrinae</taxon>
        <taxon>Haplochromini</taxon>
        <taxon>Maylandia</taxon>
        <taxon>Maylandia zebra complex</taxon>
    </lineage>
</organism>
<evidence type="ECO:0000313" key="7">
    <source>
        <dbReference type="Proteomes" id="UP000265160"/>
    </source>
</evidence>
<reference evidence="6" key="2">
    <citation type="submission" date="2025-09" db="UniProtKB">
        <authorList>
            <consortium name="Ensembl"/>
        </authorList>
    </citation>
    <scope>IDENTIFICATION</scope>
</reference>
<dbReference type="InterPro" id="IPR007110">
    <property type="entry name" value="Ig-like_dom"/>
</dbReference>
<dbReference type="InterPro" id="IPR050504">
    <property type="entry name" value="IgSF_BTN/MOG"/>
</dbReference>
<keyword evidence="7" id="KW-1185">Reference proteome</keyword>
<dbReference type="Ensembl" id="ENSMZET00005026442.1">
    <property type="protein sequence ID" value="ENSMZEP00005025610.1"/>
    <property type="gene ID" value="ENSMZEG00005019119.1"/>
</dbReference>
<keyword evidence="4" id="KW-1133">Transmembrane helix</keyword>
<keyword evidence="4" id="KW-0812">Transmembrane</keyword>
<feature type="transmembrane region" description="Helical" evidence="4">
    <location>
        <begin position="12"/>
        <end position="33"/>
    </location>
</feature>
<dbReference type="GeneTree" id="ENSGT00970000193445"/>
<dbReference type="GO" id="GO:0016020">
    <property type="term" value="C:membrane"/>
    <property type="evidence" value="ECO:0007669"/>
    <property type="project" value="UniProtKB-SubCell"/>
</dbReference>
<comment type="subcellular location">
    <subcellularLocation>
        <location evidence="1">Membrane</location>
    </subcellularLocation>
</comment>
<evidence type="ECO:0000256" key="4">
    <source>
        <dbReference type="SAM" id="Phobius"/>
    </source>
</evidence>
<accession>A0A3P9CTA9</accession>
<feature type="domain" description="Ig-like" evidence="5">
    <location>
        <begin position="25"/>
        <end position="127"/>
    </location>
</feature>